<dbReference type="GeneID" id="20329286"/>
<dbReference type="RefSeq" id="XP_009174948.1">
    <property type="nucleotide sequence ID" value="XM_009176684.1"/>
</dbReference>
<protein>
    <submittedName>
        <fullName evidence="1">Uncharacterized protein</fullName>
    </submittedName>
</protein>
<feature type="non-terminal residue" evidence="1">
    <location>
        <position position="1"/>
    </location>
</feature>
<dbReference type="CTD" id="20329286"/>
<dbReference type="KEGG" id="ovi:T265_15121"/>
<evidence type="ECO:0000313" key="1">
    <source>
        <dbReference type="EMBL" id="KER21315.1"/>
    </source>
</evidence>
<dbReference type="AlphaFoldDB" id="A0A074ZDP1"/>
<gene>
    <name evidence="1" type="ORF">T265_15121</name>
</gene>
<dbReference type="EMBL" id="KL596976">
    <property type="protein sequence ID" value="KER21315.1"/>
    <property type="molecule type" value="Genomic_DNA"/>
</dbReference>
<accession>A0A074ZDP1</accession>
<keyword evidence="2" id="KW-1185">Reference proteome</keyword>
<sequence length="89" mass="10323">WLLICSPSLAIDLQTFPYQLRTEDVSSNGDETALKMSPRMVTKRLQINCQARQTDQQPPDQLPMELSFSHIHPDKSTINMTYQHDLDYE</sequence>
<evidence type="ECO:0000313" key="2">
    <source>
        <dbReference type="Proteomes" id="UP000054324"/>
    </source>
</evidence>
<dbReference type="OrthoDB" id="10558008at2759"/>
<organism evidence="1 2">
    <name type="scientific">Opisthorchis viverrini</name>
    <name type="common">Southeast Asian liver fluke</name>
    <dbReference type="NCBI Taxonomy" id="6198"/>
    <lineage>
        <taxon>Eukaryota</taxon>
        <taxon>Metazoa</taxon>
        <taxon>Spiralia</taxon>
        <taxon>Lophotrochozoa</taxon>
        <taxon>Platyhelminthes</taxon>
        <taxon>Trematoda</taxon>
        <taxon>Digenea</taxon>
        <taxon>Opisthorchiida</taxon>
        <taxon>Opisthorchiata</taxon>
        <taxon>Opisthorchiidae</taxon>
        <taxon>Opisthorchis</taxon>
    </lineage>
</organism>
<proteinExistence type="predicted"/>
<reference evidence="1 2" key="1">
    <citation type="submission" date="2013-11" db="EMBL/GenBank/DDBJ databases">
        <title>Opisthorchis viverrini - life in the bile duct.</title>
        <authorList>
            <person name="Young N.D."/>
            <person name="Nagarajan N."/>
            <person name="Lin S.J."/>
            <person name="Korhonen P.K."/>
            <person name="Jex A.R."/>
            <person name="Hall R.S."/>
            <person name="Safavi-Hemami H."/>
            <person name="Kaewkong W."/>
            <person name="Bertrand D."/>
            <person name="Gao S."/>
            <person name="Seet Q."/>
            <person name="Wongkham S."/>
            <person name="Teh B.T."/>
            <person name="Wongkham C."/>
            <person name="Intapan P.M."/>
            <person name="Maleewong W."/>
            <person name="Yang X."/>
            <person name="Hu M."/>
            <person name="Wang Z."/>
            <person name="Hofmann A."/>
            <person name="Sternberg P.W."/>
            <person name="Tan P."/>
            <person name="Wang J."/>
            <person name="Gasser R.B."/>
        </authorList>
    </citation>
    <scope>NUCLEOTIDE SEQUENCE [LARGE SCALE GENOMIC DNA]</scope>
</reference>
<dbReference type="Proteomes" id="UP000054324">
    <property type="component" value="Unassembled WGS sequence"/>
</dbReference>
<name>A0A074ZDP1_OPIVI</name>